<keyword evidence="4" id="KW-1185">Reference proteome</keyword>
<dbReference type="InterPro" id="IPR003614">
    <property type="entry name" value="Knottins"/>
</dbReference>
<reference evidence="3" key="1">
    <citation type="submission" date="2019-03" db="EMBL/GenBank/DDBJ databases">
        <title>WGS assembly of Setaria viridis.</title>
        <authorList>
            <person name="Huang P."/>
            <person name="Jenkins J."/>
            <person name="Grimwood J."/>
            <person name="Barry K."/>
            <person name="Healey A."/>
            <person name="Mamidi S."/>
            <person name="Sreedasyam A."/>
            <person name="Shu S."/>
            <person name="Feldman M."/>
            <person name="Wu J."/>
            <person name="Yu Y."/>
            <person name="Chen C."/>
            <person name="Johnson J."/>
            <person name="Rokhsar D."/>
            <person name="Baxter I."/>
            <person name="Schmutz J."/>
            <person name="Brutnell T."/>
            <person name="Kellogg E."/>
        </authorList>
    </citation>
    <scope>NUCLEOTIDE SEQUENCE [LARGE SCALE GENOMIC DNA]</scope>
</reference>
<feature type="domain" description="Knottins-like" evidence="2">
    <location>
        <begin position="45"/>
        <end position="91"/>
    </location>
</feature>
<protein>
    <recommendedName>
        <fullName evidence="2">Knottins-like domain-containing protein</fullName>
    </recommendedName>
</protein>
<dbReference type="AlphaFoldDB" id="A0A4U6TG99"/>
<dbReference type="Gene3D" id="3.30.30.10">
    <property type="entry name" value="Knottin, scorpion toxin-like"/>
    <property type="match status" value="1"/>
</dbReference>
<evidence type="ECO:0000256" key="1">
    <source>
        <dbReference type="SAM" id="SignalP"/>
    </source>
</evidence>
<dbReference type="Proteomes" id="UP000298652">
    <property type="component" value="Chromosome 8"/>
</dbReference>
<feature type="signal peptide" evidence="1">
    <location>
        <begin position="1"/>
        <end position="24"/>
    </location>
</feature>
<evidence type="ECO:0000313" key="3">
    <source>
        <dbReference type="EMBL" id="TKW01341.1"/>
    </source>
</evidence>
<dbReference type="InterPro" id="IPR036574">
    <property type="entry name" value="Scorpion_toxin-like_sf"/>
</dbReference>
<keyword evidence="1" id="KW-0732">Signal</keyword>
<gene>
    <name evidence="3" type="ORF">SEVIR_8G173400v2</name>
</gene>
<dbReference type="Gramene" id="TKW01341">
    <property type="protein sequence ID" value="TKW01341"/>
    <property type="gene ID" value="SEVIR_8G173400v2"/>
</dbReference>
<accession>A0A4U6TG99</accession>
<proteinExistence type="predicted"/>
<evidence type="ECO:0000259" key="2">
    <source>
        <dbReference type="Pfam" id="PF00304"/>
    </source>
</evidence>
<evidence type="ECO:0000313" key="4">
    <source>
        <dbReference type="Proteomes" id="UP000298652"/>
    </source>
</evidence>
<dbReference type="EMBL" id="CM016559">
    <property type="protein sequence ID" value="TKW01341.1"/>
    <property type="molecule type" value="Genomic_DNA"/>
</dbReference>
<dbReference type="OMA" id="WIDDNAC"/>
<feature type="chain" id="PRO_5020534973" description="Knottins-like domain-containing protein" evidence="1">
    <location>
        <begin position="25"/>
        <end position="105"/>
    </location>
</feature>
<sequence length="105" mass="10832">MAHSAGKNLSAVLILLVAIAAVAAGRIHGAESASVGGFTFFPCNEYQSSNFKGVCFGLIHDQACKRVCLAENSNNISGECSVFMCWCSTKCTSETVAAASAPIPA</sequence>
<dbReference type="Pfam" id="PF00304">
    <property type="entry name" value="Gamma-thionin"/>
    <property type="match status" value="1"/>
</dbReference>
<dbReference type="SUPFAM" id="SSF57095">
    <property type="entry name" value="Scorpion toxin-like"/>
    <property type="match status" value="1"/>
</dbReference>
<organism evidence="3 4">
    <name type="scientific">Setaria viridis</name>
    <name type="common">Green bristlegrass</name>
    <name type="synonym">Setaria italica subsp. viridis</name>
    <dbReference type="NCBI Taxonomy" id="4556"/>
    <lineage>
        <taxon>Eukaryota</taxon>
        <taxon>Viridiplantae</taxon>
        <taxon>Streptophyta</taxon>
        <taxon>Embryophyta</taxon>
        <taxon>Tracheophyta</taxon>
        <taxon>Spermatophyta</taxon>
        <taxon>Magnoliopsida</taxon>
        <taxon>Liliopsida</taxon>
        <taxon>Poales</taxon>
        <taxon>Poaceae</taxon>
        <taxon>PACMAD clade</taxon>
        <taxon>Panicoideae</taxon>
        <taxon>Panicodae</taxon>
        <taxon>Paniceae</taxon>
        <taxon>Cenchrinae</taxon>
        <taxon>Setaria</taxon>
    </lineage>
</organism>
<name>A0A4U6TG99_SETVI</name>